<accession>A0A2U9CHP0</accession>
<reference evidence="2 3" key="1">
    <citation type="submission" date="2017-12" db="EMBL/GenBank/DDBJ databases">
        <title>Integrating genomic resources of turbot (Scophthalmus maximus) in depth evaluation of genetic and physical mapping variation across individuals.</title>
        <authorList>
            <person name="Martinez P."/>
        </authorList>
    </citation>
    <scope>NUCLEOTIDE SEQUENCE [LARGE SCALE GENOMIC DNA]</scope>
</reference>
<dbReference type="Proteomes" id="UP000246464">
    <property type="component" value="Chromosome 17"/>
</dbReference>
<keyword evidence="3" id="KW-1185">Reference proteome</keyword>
<evidence type="ECO:0000313" key="3">
    <source>
        <dbReference type="Proteomes" id="UP000246464"/>
    </source>
</evidence>
<gene>
    <name evidence="2" type="ORF">SMAX5B_009110</name>
</gene>
<protein>
    <submittedName>
        <fullName evidence="2">Uncharacterized protein</fullName>
    </submittedName>
</protein>
<dbReference type="EMBL" id="CP026259">
    <property type="protein sequence ID" value="AWP16007.1"/>
    <property type="molecule type" value="Genomic_DNA"/>
</dbReference>
<feature type="region of interest" description="Disordered" evidence="1">
    <location>
        <begin position="72"/>
        <end position="93"/>
    </location>
</feature>
<evidence type="ECO:0000256" key="1">
    <source>
        <dbReference type="SAM" id="MobiDB-lite"/>
    </source>
</evidence>
<organism evidence="2 3">
    <name type="scientific">Scophthalmus maximus</name>
    <name type="common">Turbot</name>
    <name type="synonym">Psetta maxima</name>
    <dbReference type="NCBI Taxonomy" id="52904"/>
    <lineage>
        <taxon>Eukaryota</taxon>
        <taxon>Metazoa</taxon>
        <taxon>Chordata</taxon>
        <taxon>Craniata</taxon>
        <taxon>Vertebrata</taxon>
        <taxon>Euteleostomi</taxon>
        <taxon>Actinopterygii</taxon>
        <taxon>Neopterygii</taxon>
        <taxon>Teleostei</taxon>
        <taxon>Neoteleostei</taxon>
        <taxon>Acanthomorphata</taxon>
        <taxon>Carangaria</taxon>
        <taxon>Pleuronectiformes</taxon>
        <taxon>Pleuronectoidei</taxon>
        <taxon>Scophthalmidae</taxon>
        <taxon>Scophthalmus</taxon>
    </lineage>
</organism>
<evidence type="ECO:0000313" key="2">
    <source>
        <dbReference type="EMBL" id="AWP16007.1"/>
    </source>
</evidence>
<sequence>MLARSPFHLLLLPEEDEGAGGGDRWIWRDSKELEKVTLASPRQPDTPFQYSCTAAAGLGLVKALVRGRVGHGELEGGEPFHTTPTPSAPTDEELVVEEDEFRRETTRGIWKPTRLFTGCRHKP</sequence>
<dbReference type="AlphaFoldDB" id="A0A2U9CHP0"/>
<proteinExistence type="predicted"/>
<name>A0A2U9CHP0_SCOMX</name>